<dbReference type="PANTHER" id="PTHR15323:SF6">
    <property type="entry name" value="CELL DIVISION CYCLE PROTEIN 123 HOMOLOG"/>
    <property type="match status" value="1"/>
</dbReference>
<dbReference type="STRING" id="1907666.DSM25559_4826"/>
<sequence>MTLPAYIESTFLENWPSELLSLSMRMESVPISWDDVVALGSYDPKFREAFGIDEVFDLSPELNDSLAVAIAKFPSGIMPRLGYCSWKASCLTNEPVTTLRELMAVITRSDDRIVKVLINAAAHNHGLTIHLREWVPMPPKSEFRAFIKHGNVVGISQYFWRETSTTSDEIFEIRKQLTTFLSDFLTAVHLDTIIADIHVGSSPSNRTMLIEINPFVASADRCLFPGSDFDGRLRFRDSGRIMAVKLQ</sequence>
<evidence type="ECO:0008006" key="4">
    <source>
        <dbReference type="Google" id="ProtNLM"/>
    </source>
</evidence>
<proteinExistence type="inferred from homology"/>
<protein>
    <recommendedName>
        <fullName evidence="4">ATP-grasp domain-containing protein</fullName>
    </recommendedName>
</protein>
<dbReference type="Proteomes" id="UP000187891">
    <property type="component" value="Unassembled WGS sequence"/>
</dbReference>
<evidence type="ECO:0000256" key="1">
    <source>
        <dbReference type="ARBA" id="ARBA00011047"/>
    </source>
</evidence>
<dbReference type="AlphaFoldDB" id="A0A1R3U8J0"/>
<evidence type="ECO:0000313" key="3">
    <source>
        <dbReference type="Proteomes" id="UP000187891"/>
    </source>
</evidence>
<dbReference type="PANTHER" id="PTHR15323">
    <property type="entry name" value="D123 PROTEIN"/>
    <property type="match status" value="1"/>
</dbReference>
<organism evidence="2 3">
    <name type="scientific">Agrobacterium rosae</name>
    <dbReference type="NCBI Taxonomy" id="1972867"/>
    <lineage>
        <taxon>Bacteria</taxon>
        <taxon>Pseudomonadati</taxon>
        <taxon>Pseudomonadota</taxon>
        <taxon>Alphaproteobacteria</taxon>
        <taxon>Hyphomicrobiales</taxon>
        <taxon>Rhizobiaceae</taxon>
        <taxon>Rhizobium/Agrobacterium group</taxon>
        <taxon>Agrobacterium</taxon>
    </lineage>
</organism>
<dbReference type="GO" id="GO:0005737">
    <property type="term" value="C:cytoplasm"/>
    <property type="evidence" value="ECO:0007669"/>
    <property type="project" value="TreeGrafter"/>
</dbReference>
<dbReference type="InterPro" id="IPR009772">
    <property type="entry name" value="CDC123"/>
</dbReference>
<accession>A0A1R3U8J0</accession>
<dbReference type="EMBL" id="FMUE01000019">
    <property type="protein sequence ID" value="SCX35153.1"/>
    <property type="molecule type" value="Genomic_DNA"/>
</dbReference>
<gene>
    <name evidence="2" type="ORF">DSM25559_4826</name>
</gene>
<evidence type="ECO:0000313" key="2">
    <source>
        <dbReference type="EMBL" id="SCX35153.1"/>
    </source>
</evidence>
<comment type="similarity">
    <text evidence="1">Belongs to the CDC123 family.</text>
</comment>
<name>A0A1R3U8J0_9HYPH</name>
<dbReference type="Pfam" id="PF07065">
    <property type="entry name" value="D123"/>
    <property type="match status" value="1"/>
</dbReference>
<reference evidence="3" key="1">
    <citation type="submission" date="2016-10" db="EMBL/GenBank/DDBJ databases">
        <authorList>
            <person name="Wibberg D."/>
        </authorList>
    </citation>
    <scope>NUCLEOTIDE SEQUENCE [LARGE SCALE GENOMIC DNA]</scope>
</reference>
<dbReference type="RefSeq" id="WP_083731574.1">
    <property type="nucleotide sequence ID" value="NZ_FMUE01000019.1"/>
</dbReference>